<feature type="domain" description="Toprim" evidence="3">
    <location>
        <begin position="810"/>
        <end position="915"/>
    </location>
</feature>
<dbReference type="AlphaFoldDB" id="A0A286GSM2"/>
<dbReference type="InterPro" id="IPR043764">
    <property type="entry name" value="DUF5710"/>
</dbReference>
<evidence type="ECO:0000313" key="6">
    <source>
        <dbReference type="EMBL" id="SOD98567.1"/>
    </source>
</evidence>
<evidence type="ECO:0000259" key="3">
    <source>
        <dbReference type="Pfam" id="PF13362"/>
    </source>
</evidence>
<feature type="region of interest" description="Disordered" evidence="1">
    <location>
        <begin position="933"/>
        <end position="969"/>
    </location>
</feature>
<evidence type="ECO:0000313" key="7">
    <source>
        <dbReference type="Proteomes" id="UP000219621"/>
    </source>
</evidence>
<evidence type="ECO:0000256" key="1">
    <source>
        <dbReference type="SAM" id="MobiDB-lite"/>
    </source>
</evidence>
<evidence type="ECO:0000259" key="4">
    <source>
        <dbReference type="Pfam" id="PF18818"/>
    </source>
</evidence>
<protein>
    <submittedName>
        <fullName evidence="6">Antirestriction protein ArdC</fullName>
    </submittedName>
</protein>
<evidence type="ECO:0000259" key="2">
    <source>
        <dbReference type="Pfam" id="PF08401"/>
    </source>
</evidence>
<dbReference type="Pfam" id="PF18818">
    <property type="entry name" value="MPTase-PolyVal"/>
    <property type="match status" value="1"/>
</dbReference>
<feature type="region of interest" description="Disordered" evidence="1">
    <location>
        <begin position="538"/>
        <end position="557"/>
    </location>
</feature>
<dbReference type="EMBL" id="OCNJ01000008">
    <property type="protein sequence ID" value="SOD98567.1"/>
    <property type="molecule type" value="Genomic_DNA"/>
</dbReference>
<dbReference type="Pfam" id="PF18974">
    <property type="entry name" value="DUF5710"/>
    <property type="match status" value="2"/>
</dbReference>
<name>A0A286GSM2_9PROT</name>
<feature type="domain" description="N-terminal" evidence="2">
    <location>
        <begin position="3"/>
        <end position="104"/>
    </location>
</feature>
<sequence>MADYRAQVAEEMIRQIEAGTAPWQKPWQPGVIRARPFNPASGKDYRGINSWWLEMQGRGDPRWLTYRQATALDAQVRKGERGTTVEYWQWTRQVPEVDTDGNEILDDDGKPKLQTVRLDRPRVFFARVFNAEQIDGLAPLVTPEPAFEPVARAEEILAAGGVSITHDQSDRAFYRPSTDRIHLPAKAAFAEAYEYYATALHELGHATGHPSRLARTFGPFGSRDYAVEELRAEMASFLLTTESGLGHYPERHAGYVESWLKVLQDDRNLLFRAARDAETIRSWVLEPERRQALERGAAMENEAAAKPTFEPVIAPSQASEPAMDGAPLPSLAGATVDVRNGMAQVTRDGVTTTLGGPAAAVHWALETGASPADLTAVLTAAGRDQKMPALERLPVPEGQAVTLAGPGHHTGPVVDIGARHALQQAESGLVLHDLAALRFDGASIAALVQAREAGAAVTFEHAPDGTVTLEADRSGLAAWLSAAPAPVPEAAERHYLDVPYPERHAAKAAGARWDKAAKSWYVPEGTDPAAFAKWEKGAEAPAPAPAPAPTAEKAPDKTERVYLAVPYPERHAAKAAGARWDRHRKAWYVGTDADPAAVARWQAKEPAVTTAPAVDPVKEFADALQAQGLVVDGAPVMDGRWHRAAVDGDRKGVQSGSYRGFLDGVPNGQIMNYKTGKEAVKWVATGATVDPTERAQIQAQAAARAVLREAERAAAADRGAQVARGLLRAGKPFEAGTPHPYLQRKGIVPMSRLHLKDDTLLVPMVNAGGAVRNVQSIAADGEKRYVAGAEKVGLYHPIDPDGRLGVGPTIIAEGYATAATLHTATGRPTVVAFDAGNLKAVAEALRAKYPAADLIIAADDDHHLEARNKPNTGIERATAAAELVGARLIRPPLSEAEKAKGRTDFNDLVAERGAEAAHATILQVLDAALSRPPLKPAVGQEQAEEQEKEPPRQELRRHKPRARAAGMAM</sequence>
<dbReference type="InterPro" id="IPR006171">
    <property type="entry name" value="TOPRIM_dom"/>
</dbReference>
<dbReference type="OrthoDB" id="9792687at2"/>
<accession>A0A286GSM2</accession>
<feature type="domain" description="DUF5710" evidence="5">
    <location>
        <begin position="560"/>
        <end position="602"/>
    </location>
</feature>
<feature type="domain" description="Polyvalent protein metallopeptidase" evidence="4">
    <location>
        <begin position="152"/>
        <end position="275"/>
    </location>
</feature>
<organism evidence="6 7">
    <name type="scientific">Caenispirillum bisanense</name>
    <dbReference type="NCBI Taxonomy" id="414052"/>
    <lineage>
        <taxon>Bacteria</taxon>
        <taxon>Pseudomonadati</taxon>
        <taxon>Pseudomonadota</taxon>
        <taxon>Alphaproteobacteria</taxon>
        <taxon>Rhodospirillales</taxon>
        <taxon>Novispirillaceae</taxon>
        <taxon>Caenispirillum</taxon>
    </lineage>
</organism>
<dbReference type="GO" id="GO:0003697">
    <property type="term" value="F:single-stranded DNA binding"/>
    <property type="evidence" value="ECO:0007669"/>
    <property type="project" value="InterPro"/>
</dbReference>
<dbReference type="Proteomes" id="UP000219621">
    <property type="component" value="Unassembled WGS sequence"/>
</dbReference>
<dbReference type="InterPro" id="IPR013610">
    <property type="entry name" value="ArdC_N"/>
</dbReference>
<reference evidence="6 7" key="1">
    <citation type="submission" date="2017-09" db="EMBL/GenBank/DDBJ databases">
        <authorList>
            <person name="Ehlers B."/>
            <person name="Leendertz F.H."/>
        </authorList>
    </citation>
    <scope>NUCLEOTIDE SEQUENCE [LARGE SCALE GENOMIC DNA]</scope>
    <source>
        <strain evidence="6 7">USBA 140</strain>
    </source>
</reference>
<dbReference type="InterPro" id="IPR041459">
    <property type="entry name" value="MPTase-PolyVal"/>
</dbReference>
<evidence type="ECO:0000259" key="5">
    <source>
        <dbReference type="Pfam" id="PF18974"/>
    </source>
</evidence>
<dbReference type="Pfam" id="PF08401">
    <property type="entry name" value="ArdcN"/>
    <property type="match status" value="1"/>
</dbReference>
<gene>
    <name evidence="6" type="ORF">SAMN05421508_10811</name>
</gene>
<proteinExistence type="predicted"/>
<dbReference type="RefSeq" id="WP_097280420.1">
    <property type="nucleotide sequence ID" value="NZ_OCNJ01000008.1"/>
</dbReference>
<feature type="domain" description="DUF5710" evidence="5">
    <location>
        <begin position="493"/>
        <end position="534"/>
    </location>
</feature>
<keyword evidence="7" id="KW-1185">Reference proteome</keyword>
<dbReference type="Pfam" id="PF13362">
    <property type="entry name" value="Toprim_3"/>
    <property type="match status" value="1"/>
</dbReference>